<dbReference type="Pfam" id="PF01569">
    <property type="entry name" value="PAP2"/>
    <property type="match status" value="1"/>
</dbReference>
<feature type="compositionally biased region" description="Polar residues" evidence="7">
    <location>
        <begin position="158"/>
        <end position="167"/>
    </location>
</feature>
<comment type="similarity">
    <text evidence="6">Belongs to the dolichyldiphosphatase family.</text>
</comment>
<dbReference type="RefSeq" id="XP_006696836.1">
    <property type="nucleotide sequence ID" value="XM_006696773.1"/>
</dbReference>
<keyword evidence="6" id="KW-0256">Endoplasmic reticulum</keyword>
<keyword evidence="10" id="KW-1185">Reference proteome</keyword>
<evidence type="ECO:0000256" key="7">
    <source>
        <dbReference type="SAM" id="MobiDB-lite"/>
    </source>
</evidence>
<feature type="region of interest" description="Disordered" evidence="7">
    <location>
        <begin position="146"/>
        <end position="167"/>
    </location>
</feature>
<evidence type="ECO:0000256" key="3">
    <source>
        <dbReference type="ARBA" id="ARBA00022801"/>
    </source>
</evidence>
<evidence type="ECO:0000259" key="8">
    <source>
        <dbReference type="Pfam" id="PF01569"/>
    </source>
</evidence>
<accession>G0SG79</accession>
<protein>
    <recommendedName>
        <fullName evidence="6">Dolichyldiphosphatase</fullName>
        <ecNumber evidence="6">3.6.1.43</ecNumber>
    </recommendedName>
</protein>
<name>G0SG79_CHATD</name>
<evidence type="ECO:0000256" key="2">
    <source>
        <dbReference type="ARBA" id="ARBA00022692"/>
    </source>
</evidence>
<dbReference type="InterPro" id="IPR000326">
    <property type="entry name" value="PAP2/HPO"/>
</dbReference>
<comment type="function">
    <text evidence="6">Required for efficient N-glycosylation. Necessary for maintaining optimal levels of dolichol-linked oligosaccharides. Hydrolyzes dolichyl pyrophosphate at a very high rate and dolichyl monophosphate at a much lower rate. Does not act on phosphatidate.</text>
</comment>
<dbReference type="KEGG" id="cthr:CTHT_0065360"/>
<dbReference type="STRING" id="759272.G0SG79"/>
<feature type="compositionally biased region" description="Polar residues" evidence="7">
    <location>
        <begin position="9"/>
        <end position="19"/>
    </location>
</feature>
<dbReference type="GO" id="GO:0006487">
    <property type="term" value="P:protein N-linked glycosylation"/>
    <property type="evidence" value="ECO:0007669"/>
    <property type="project" value="UniProtKB-UniRule"/>
</dbReference>
<evidence type="ECO:0000256" key="5">
    <source>
        <dbReference type="ARBA" id="ARBA00023136"/>
    </source>
</evidence>
<dbReference type="InterPro" id="IPR036938">
    <property type="entry name" value="PAP2/HPO_sf"/>
</dbReference>
<dbReference type="EMBL" id="GL988047">
    <property type="protein sequence ID" value="EGS17218.1"/>
    <property type="molecule type" value="Genomic_DNA"/>
</dbReference>
<dbReference type="eggNOG" id="KOG3146">
    <property type="taxonomic scope" value="Eukaryota"/>
</dbReference>
<feature type="transmembrane region" description="Helical" evidence="6">
    <location>
        <begin position="229"/>
        <end position="250"/>
    </location>
</feature>
<dbReference type="Gene3D" id="1.20.144.10">
    <property type="entry name" value="Phosphatidic acid phosphatase type 2/haloperoxidase"/>
    <property type="match status" value="1"/>
</dbReference>
<evidence type="ECO:0000256" key="4">
    <source>
        <dbReference type="ARBA" id="ARBA00022989"/>
    </source>
</evidence>
<evidence type="ECO:0000313" key="9">
    <source>
        <dbReference type="EMBL" id="EGS17218.1"/>
    </source>
</evidence>
<evidence type="ECO:0000256" key="6">
    <source>
        <dbReference type="RuleBase" id="RU367078"/>
    </source>
</evidence>
<comment type="pathway">
    <text evidence="6">Protein modification; protein glycosylation.</text>
</comment>
<reference evidence="9 10" key="1">
    <citation type="journal article" date="2011" name="Cell">
        <title>Insight into structure and assembly of the nuclear pore complex by utilizing the genome of a eukaryotic thermophile.</title>
        <authorList>
            <person name="Amlacher S."/>
            <person name="Sarges P."/>
            <person name="Flemming D."/>
            <person name="van Noort V."/>
            <person name="Kunze R."/>
            <person name="Devos D.P."/>
            <person name="Arumugam M."/>
            <person name="Bork P."/>
            <person name="Hurt E."/>
        </authorList>
    </citation>
    <scope>NUCLEOTIDE SEQUENCE [LARGE SCALE GENOMIC DNA]</scope>
    <source>
        <strain evidence="10">DSM 1495 / CBS 144.50 / IMI 039719</strain>
    </source>
</reference>
<comment type="catalytic activity">
    <reaction evidence="6">
        <text>a di-trans,poly-cis-dolichyl diphosphate + H2O = a di-trans,poly-cis-dolichyl phosphate + phosphate + H(+)</text>
        <dbReference type="Rhea" id="RHEA:14385"/>
        <dbReference type="Rhea" id="RHEA-COMP:19498"/>
        <dbReference type="Rhea" id="RHEA-COMP:19506"/>
        <dbReference type="ChEBI" id="CHEBI:15377"/>
        <dbReference type="ChEBI" id="CHEBI:15378"/>
        <dbReference type="ChEBI" id="CHEBI:43474"/>
        <dbReference type="ChEBI" id="CHEBI:57497"/>
        <dbReference type="ChEBI" id="CHEBI:57683"/>
        <dbReference type="EC" id="3.6.1.43"/>
    </reaction>
</comment>
<dbReference type="OrthoDB" id="302705at2759"/>
<dbReference type="EC" id="3.6.1.43" evidence="6"/>
<dbReference type="InterPro" id="IPR039667">
    <property type="entry name" value="Dolichyldiphosphatase_PAP2"/>
</dbReference>
<keyword evidence="2 6" id="KW-0812">Transmembrane</keyword>
<dbReference type="GeneID" id="18260574"/>
<dbReference type="GO" id="GO:0047874">
    <property type="term" value="F:dolichyldiphosphatase activity"/>
    <property type="evidence" value="ECO:0007669"/>
    <property type="project" value="UniProtKB-UniRule"/>
</dbReference>
<dbReference type="Proteomes" id="UP000008066">
    <property type="component" value="Unassembled WGS sequence"/>
</dbReference>
<keyword evidence="4 6" id="KW-1133">Transmembrane helix</keyword>
<feature type="transmembrane region" description="Helical" evidence="6">
    <location>
        <begin position="111"/>
        <end position="128"/>
    </location>
</feature>
<organism evidence="10">
    <name type="scientific">Chaetomium thermophilum (strain DSM 1495 / CBS 144.50 / IMI 039719)</name>
    <name type="common">Thermochaetoides thermophila</name>
    <dbReference type="NCBI Taxonomy" id="759272"/>
    <lineage>
        <taxon>Eukaryota</taxon>
        <taxon>Fungi</taxon>
        <taxon>Dikarya</taxon>
        <taxon>Ascomycota</taxon>
        <taxon>Pezizomycotina</taxon>
        <taxon>Sordariomycetes</taxon>
        <taxon>Sordariomycetidae</taxon>
        <taxon>Sordariales</taxon>
        <taxon>Chaetomiaceae</taxon>
        <taxon>Thermochaetoides</taxon>
    </lineage>
</organism>
<keyword evidence="3 6" id="KW-0378">Hydrolase</keyword>
<keyword evidence="5 6" id="KW-0472">Membrane</keyword>
<proteinExistence type="inferred from homology"/>
<gene>
    <name evidence="9" type="ORF">CTHT_0065360</name>
</gene>
<dbReference type="SUPFAM" id="SSF48317">
    <property type="entry name" value="Acid phosphatase/Vanadium-dependent haloperoxidase"/>
    <property type="match status" value="1"/>
</dbReference>
<feature type="domain" description="Phosphatidic acid phosphatase type 2/haloperoxidase" evidence="8">
    <location>
        <begin position="69"/>
        <end position="247"/>
    </location>
</feature>
<dbReference type="GO" id="GO:0008610">
    <property type="term" value="P:lipid biosynthetic process"/>
    <property type="evidence" value="ECO:0007669"/>
    <property type="project" value="TreeGrafter"/>
</dbReference>
<feature type="region of interest" description="Disordered" evidence="7">
    <location>
        <begin position="1"/>
        <end position="23"/>
    </location>
</feature>
<dbReference type="GO" id="GO:0005789">
    <property type="term" value="C:endoplasmic reticulum membrane"/>
    <property type="evidence" value="ECO:0007669"/>
    <property type="project" value="UniProtKB-SubCell"/>
</dbReference>
<sequence>MKLPIGHSVASQRPTQSSGKLADDPNDPISHACAYISLVPQALLVVYVTLLWATREAEVFLTFAGQLGCELVNYILKHLIKEERPLRKWVLSENLSEDRAVGSGYGMPSSHAQFVFYWAFSVTLFLMVRHNPSRLHRVEGIAAAASEDKDGECDNNEQRSTSSEPPSLRTIQQAYRAGGLAAASASIEAYSHGPWTLTQRVIVSVAAFTIAILVSWSRVYLSYHTPRQVVAGAVAGTGCAIAWFAVTYVLRETGMLAWALELPVARWLRIRDLVVEEDVCQPGWEVWESRRRVTMQKERERERNKKKGE</sequence>
<comment type="subcellular location">
    <subcellularLocation>
        <location evidence="6">Endoplasmic reticulum membrane</location>
        <topology evidence="6">Multi-pass membrane protein</topology>
    </subcellularLocation>
    <subcellularLocation>
        <location evidence="1">Membrane</location>
        <topology evidence="1">Multi-pass membrane protein</topology>
    </subcellularLocation>
</comment>
<evidence type="ECO:0000313" key="10">
    <source>
        <dbReference type="Proteomes" id="UP000008066"/>
    </source>
</evidence>
<dbReference type="PANTHER" id="PTHR11247">
    <property type="entry name" value="PALMITOYL-PROTEIN THIOESTERASE/DOLICHYLDIPHOSPHATASE 1"/>
    <property type="match status" value="1"/>
</dbReference>
<dbReference type="UniPathway" id="UPA00378"/>
<dbReference type="PANTHER" id="PTHR11247:SF1">
    <property type="entry name" value="DOLICHYLDIPHOSPHATASE 1"/>
    <property type="match status" value="1"/>
</dbReference>
<dbReference type="AlphaFoldDB" id="G0SG79"/>
<feature type="transmembrane region" description="Helical" evidence="6">
    <location>
        <begin position="201"/>
        <end position="223"/>
    </location>
</feature>
<evidence type="ECO:0000256" key="1">
    <source>
        <dbReference type="ARBA" id="ARBA00004141"/>
    </source>
</evidence>
<dbReference type="HOGENOM" id="CLU_074922_0_0_1"/>
<dbReference type="CDD" id="cd03382">
    <property type="entry name" value="PAP2_dolichyldiphosphatase"/>
    <property type="match status" value="1"/>
</dbReference>
<feature type="transmembrane region" description="Helical" evidence="6">
    <location>
        <begin position="29"/>
        <end position="52"/>
    </location>
</feature>